<proteinExistence type="predicted"/>
<feature type="domain" description="VTC" evidence="1">
    <location>
        <begin position="6"/>
        <end position="224"/>
    </location>
</feature>
<protein>
    <submittedName>
        <fullName evidence="2">VTC domain-containing protein</fullName>
    </submittedName>
</protein>
<dbReference type="Pfam" id="PF09359">
    <property type="entry name" value="VTC"/>
    <property type="match status" value="1"/>
</dbReference>
<dbReference type="Gene3D" id="3.20.100.30">
    <property type="entry name" value="VTC, catalytic tunnel domain"/>
    <property type="match status" value="1"/>
</dbReference>
<evidence type="ECO:0000313" key="3">
    <source>
        <dbReference type="Proteomes" id="UP000199337"/>
    </source>
</evidence>
<reference evidence="3" key="1">
    <citation type="submission" date="2016-10" db="EMBL/GenBank/DDBJ databases">
        <authorList>
            <person name="Varghese N."/>
            <person name="Submissions S."/>
        </authorList>
    </citation>
    <scope>NUCLEOTIDE SEQUENCE [LARGE SCALE GENOMIC DNA]</scope>
    <source>
        <strain evidence="3">DSM 17038</strain>
    </source>
</reference>
<dbReference type="EMBL" id="FOOX01000002">
    <property type="protein sequence ID" value="SFG06041.1"/>
    <property type="molecule type" value="Genomic_DNA"/>
</dbReference>
<evidence type="ECO:0000313" key="2">
    <source>
        <dbReference type="EMBL" id="SFG06041.1"/>
    </source>
</evidence>
<dbReference type="CDD" id="cd07750">
    <property type="entry name" value="PolyPPase_VTC_like"/>
    <property type="match status" value="1"/>
</dbReference>
<dbReference type="InterPro" id="IPR018966">
    <property type="entry name" value="VTC_domain"/>
</dbReference>
<dbReference type="GO" id="GO:0006799">
    <property type="term" value="P:polyphosphate biosynthetic process"/>
    <property type="evidence" value="ECO:0007669"/>
    <property type="project" value="UniProtKB-ARBA"/>
</dbReference>
<sequence>MKTLKFRHEKKHYINIADYYSIRTRLKYIAGTDKFAGADGTYKIRSLYFDTPANKALIEKLESFNHREKFRIRFYNDDPSYIKLEKKSKTNGLCLKRSAPLTREQCEQLLGGDIAWLAGAGHELLVELYAKMKHQLLRPKTVVDYRREAYIFEPGNIRITIDRDIGSGLFSQDLFNPNLPTVGIIHGGYIVLEVKYDEFLPEIIQDIIQTNHRRSTAISKYAACRMYG</sequence>
<dbReference type="Proteomes" id="UP000199337">
    <property type="component" value="Unassembled WGS sequence"/>
</dbReference>
<keyword evidence="3" id="KW-1185">Reference proteome</keyword>
<dbReference type="OrthoDB" id="9784042at2"/>
<dbReference type="RefSeq" id="WP_092468450.1">
    <property type="nucleotide sequence ID" value="NZ_FOOX01000002.1"/>
</dbReference>
<dbReference type="AlphaFoldDB" id="A0A1I2NXM9"/>
<name>A0A1I2NXM9_9FIRM</name>
<accession>A0A1I2NXM9</accession>
<gene>
    <name evidence="2" type="ORF">SAMN05660649_00519</name>
</gene>
<evidence type="ECO:0000259" key="1">
    <source>
        <dbReference type="Pfam" id="PF09359"/>
    </source>
</evidence>
<dbReference type="STRING" id="341036.SAMN05660649_00519"/>
<organism evidence="2 3">
    <name type="scientific">Desulfotruncus arcticus DSM 17038</name>
    <dbReference type="NCBI Taxonomy" id="1121424"/>
    <lineage>
        <taxon>Bacteria</taxon>
        <taxon>Bacillati</taxon>
        <taxon>Bacillota</taxon>
        <taxon>Clostridia</taxon>
        <taxon>Eubacteriales</taxon>
        <taxon>Desulfallaceae</taxon>
        <taxon>Desulfotruncus</taxon>
    </lineage>
</organism>
<dbReference type="InterPro" id="IPR042267">
    <property type="entry name" value="VTC_sf"/>
</dbReference>